<protein>
    <submittedName>
        <fullName evidence="5">Acid protease</fullName>
    </submittedName>
</protein>
<gene>
    <name evidence="5" type="ORF">BDV25DRAFT_130968</name>
</gene>
<accession>A0A5N6TR25</accession>
<keyword evidence="6" id="KW-1185">Reference proteome</keyword>
<name>A0A5N6TR25_ASPAV</name>
<keyword evidence="5" id="KW-0645">Protease</keyword>
<evidence type="ECO:0000313" key="5">
    <source>
        <dbReference type="EMBL" id="KAE8148750.1"/>
    </source>
</evidence>
<feature type="disulfide bond" evidence="3">
    <location>
        <begin position="266"/>
        <end position="307"/>
    </location>
</feature>
<comment type="similarity">
    <text evidence="1">Belongs to the peptidase A1 family.</text>
</comment>
<evidence type="ECO:0000256" key="2">
    <source>
        <dbReference type="ARBA" id="ARBA00022801"/>
    </source>
</evidence>
<dbReference type="PANTHER" id="PTHR47966:SF51">
    <property type="entry name" value="BETA-SITE APP-CLEAVING ENZYME, ISOFORM A-RELATED"/>
    <property type="match status" value="1"/>
</dbReference>
<sequence>MSPAENNLEKVNGISESFLYETSFYANITVGTPPRPMRVLLSLWHNACYLDALDSRDCFLQMSHKDCGPDGGYNASKSSSSRFTASGFTLDDEDISGKVFNDTLTIGDATLDTFPLHVITDPNHIVLSNTLGLGYTDSNSSSLSLPRALADAGIINSTAFSFWTGPGGYSYNGTILFGGVNKAKYVDPLHTVPMVPDVDGLRKALRANMTNLSIMGVSPSPDPFPLDAAFDNQASLTYVPEAVARPLFKHFNITDIPNTGQVKVPCDMVSSNTTLIFEFGSVKLPIPVGYFVRGDSPYEYEYYQDTCFSGIAVNKHYQHKGSIVLGTNFMRIVYMVFDLDNDEVSFAWRNESGPDNILEITSGKGSVPGATISTQACMI</sequence>
<dbReference type="GO" id="GO:0004190">
    <property type="term" value="F:aspartic-type endopeptidase activity"/>
    <property type="evidence" value="ECO:0007669"/>
    <property type="project" value="InterPro"/>
</dbReference>
<evidence type="ECO:0000256" key="1">
    <source>
        <dbReference type="ARBA" id="ARBA00007447"/>
    </source>
</evidence>
<dbReference type="OrthoDB" id="771136at2759"/>
<proteinExistence type="inferred from homology"/>
<dbReference type="PRINTS" id="PR00792">
    <property type="entry name" value="PEPSIN"/>
</dbReference>
<dbReference type="AlphaFoldDB" id="A0A5N6TR25"/>
<dbReference type="PROSITE" id="PS51767">
    <property type="entry name" value="PEPTIDASE_A1"/>
    <property type="match status" value="1"/>
</dbReference>
<organism evidence="5 6">
    <name type="scientific">Aspergillus avenaceus</name>
    <dbReference type="NCBI Taxonomy" id="36643"/>
    <lineage>
        <taxon>Eukaryota</taxon>
        <taxon>Fungi</taxon>
        <taxon>Dikarya</taxon>
        <taxon>Ascomycota</taxon>
        <taxon>Pezizomycotina</taxon>
        <taxon>Eurotiomycetes</taxon>
        <taxon>Eurotiomycetidae</taxon>
        <taxon>Eurotiales</taxon>
        <taxon>Aspergillaceae</taxon>
        <taxon>Aspergillus</taxon>
        <taxon>Aspergillus subgen. Circumdati</taxon>
    </lineage>
</organism>
<keyword evidence="3" id="KW-1015">Disulfide bond</keyword>
<dbReference type="Gene3D" id="2.40.70.10">
    <property type="entry name" value="Acid Proteases"/>
    <property type="match status" value="2"/>
</dbReference>
<evidence type="ECO:0000313" key="6">
    <source>
        <dbReference type="Proteomes" id="UP000325780"/>
    </source>
</evidence>
<keyword evidence="2" id="KW-0378">Hydrolase</keyword>
<dbReference type="PANTHER" id="PTHR47966">
    <property type="entry name" value="BETA-SITE APP-CLEAVING ENZYME, ISOFORM A-RELATED"/>
    <property type="match status" value="1"/>
</dbReference>
<reference evidence="5 6" key="1">
    <citation type="submission" date="2019-04" db="EMBL/GenBank/DDBJ databases">
        <title>Friends and foes A comparative genomics study of 23 Aspergillus species from section Flavi.</title>
        <authorList>
            <consortium name="DOE Joint Genome Institute"/>
            <person name="Kjaerbolling I."/>
            <person name="Vesth T."/>
            <person name="Frisvad J.C."/>
            <person name="Nybo J.L."/>
            <person name="Theobald S."/>
            <person name="Kildgaard S."/>
            <person name="Isbrandt T."/>
            <person name="Kuo A."/>
            <person name="Sato A."/>
            <person name="Lyhne E.K."/>
            <person name="Kogle M.E."/>
            <person name="Wiebenga A."/>
            <person name="Kun R.S."/>
            <person name="Lubbers R.J."/>
            <person name="Makela M.R."/>
            <person name="Barry K."/>
            <person name="Chovatia M."/>
            <person name="Clum A."/>
            <person name="Daum C."/>
            <person name="Haridas S."/>
            <person name="He G."/>
            <person name="LaButti K."/>
            <person name="Lipzen A."/>
            <person name="Mondo S."/>
            <person name="Riley R."/>
            <person name="Salamov A."/>
            <person name="Simmons B.A."/>
            <person name="Magnuson J.K."/>
            <person name="Henrissat B."/>
            <person name="Mortensen U.H."/>
            <person name="Larsen T.O."/>
            <person name="Devries R.P."/>
            <person name="Grigoriev I.V."/>
            <person name="Machida M."/>
            <person name="Baker S.E."/>
            <person name="Andersen M.R."/>
        </authorList>
    </citation>
    <scope>NUCLEOTIDE SEQUENCE [LARGE SCALE GENOMIC DNA]</scope>
    <source>
        <strain evidence="5 6">IBT 18842</strain>
    </source>
</reference>
<evidence type="ECO:0000259" key="4">
    <source>
        <dbReference type="PROSITE" id="PS51767"/>
    </source>
</evidence>
<dbReference type="InterPro" id="IPR021109">
    <property type="entry name" value="Peptidase_aspartic_dom_sf"/>
</dbReference>
<dbReference type="InterPro" id="IPR033121">
    <property type="entry name" value="PEPTIDASE_A1"/>
</dbReference>
<dbReference type="Pfam" id="PF00026">
    <property type="entry name" value="Asp"/>
    <property type="match status" value="1"/>
</dbReference>
<dbReference type="Proteomes" id="UP000325780">
    <property type="component" value="Unassembled WGS sequence"/>
</dbReference>
<dbReference type="EMBL" id="ML742148">
    <property type="protein sequence ID" value="KAE8148750.1"/>
    <property type="molecule type" value="Genomic_DNA"/>
</dbReference>
<evidence type="ECO:0000256" key="3">
    <source>
        <dbReference type="PIRSR" id="PIRSR601461-2"/>
    </source>
</evidence>
<dbReference type="GO" id="GO:0006508">
    <property type="term" value="P:proteolysis"/>
    <property type="evidence" value="ECO:0007669"/>
    <property type="project" value="UniProtKB-KW"/>
</dbReference>
<dbReference type="SUPFAM" id="SSF50630">
    <property type="entry name" value="Acid proteases"/>
    <property type="match status" value="1"/>
</dbReference>
<feature type="domain" description="Peptidase A1" evidence="4">
    <location>
        <begin position="24"/>
        <end position="347"/>
    </location>
</feature>
<dbReference type="InterPro" id="IPR001461">
    <property type="entry name" value="Aspartic_peptidase_A1"/>
</dbReference>